<sequence>MSDRLAVGLVGAGPWAGLAHAPALAGGEGTRLAGVWARRPNAAQAVAAPHGAPVFGRLEELFDACEAVAFCVPPDVQAELALRAVRAGKAVLLEKPLALDLEAARRLADAVAEAGVVSQMVLTARYSTATREFLTKARSLEPLGGMGVFAGSLHEGPFATPWRLERGALLDLGPHLVDLLDAALGPVVGVRAQGDPHGWVALTLEHGTGAVSQASMTAFAGGTLPLPSVEVVGARGHARLDWPDTLEEPFAVMTAEFAHAVRTGTGHPLDAAHGLRLQELLAAAEAQL</sequence>
<dbReference type="AlphaFoldDB" id="A0A1H7HII9"/>
<keyword evidence="5" id="KW-1185">Reference proteome</keyword>
<evidence type="ECO:0000259" key="2">
    <source>
        <dbReference type="Pfam" id="PF01408"/>
    </source>
</evidence>
<evidence type="ECO:0000313" key="5">
    <source>
        <dbReference type="Proteomes" id="UP000183015"/>
    </source>
</evidence>
<dbReference type="RefSeq" id="WP_042448642.1">
    <property type="nucleotide sequence ID" value="NZ_BBPN01000014.1"/>
</dbReference>
<keyword evidence="1" id="KW-0560">Oxidoreductase</keyword>
<dbReference type="OrthoDB" id="3815872at2"/>
<dbReference type="Gene3D" id="3.40.50.720">
    <property type="entry name" value="NAD(P)-binding Rossmann-like Domain"/>
    <property type="match status" value="1"/>
</dbReference>
<organism evidence="4 5">
    <name type="scientific">Streptacidiphilus jiangxiensis</name>
    <dbReference type="NCBI Taxonomy" id="235985"/>
    <lineage>
        <taxon>Bacteria</taxon>
        <taxon>Bacillati</taxon>
        <taxon>Actinomycetota</taxon>
        <taxon>Actinomycetes</taxon>
        <taxon>Kitasatosporales</taxon>
        <taxon>Streptomycetaceae</taxon>
        <taxon>Streptacidiphilus</taxon>
    </lineage>
</organism>
<dbReference type="InterPro" id="IPR000683">
    <property type="entry name" value="Gfo/Idh/MocA-like_OxRdtase_N"/>
</dbReference>
<dbReference type="EMBL" id="FOAZ01000002">
    <property type="protein sequence ID" value="SEK50216.1"/>
    <property type="molecule type" value="Genomic_DNA"/>
</dbReference>
<reference evidence="5" key="1">
    <citation type="submission" date="2016-10" db="EMBL/GenBank/DDBJ databases">
        <authorList>
            <person name="Varghese N."/>
        </authorList>
    </citation>
    <scope>NUCLEOTIDE SEQUENCE [LARGE SCALE GENOMIC DNA]</scope>
    <source>
        <strain evidence="5">DSM 45096 / BCRC 16803 / CGMCC 4.1857 / CIP 109030 / JCM 12277 / KCTC 19219 / NBRC 100920 / 33214</strain>
    </source>
</reference>
<accession>A0A1H7HII9</accession>
<dbReference type="GO" id="GO:0016491">
    <property type="term" value="F:oxidoreductase activity"/>
    <property type="evidence" value="ECO:0007669"/>
    <property type="project" value="UniProtKB-KW"/>
</dbReference>
<evidence type="ECO:0000256" key="1">
    <source>
        <dbReference type="ARBA" id="ARBA00023002"/>
    </source>
</evidence>
<dbReference type="PANTHER" id="PTHR43818">
    <property type="entry name" value="BCDNA.GH03377"/>
    <property type="match status" value="1"/>
</dbReference>
<dbReference type="InterPro" id="IPR036291">
    <property type="entry name" value="NAD(P)-bd_dom_sf"/>
</dbReference>
<dbReference type="InterPro" id="IPR055170">
    <property type="entry name" value="GFO_IDH_MocA-like_dom"/>
</dbReference>
<dbReference type="GO" id="GO:0000166">
    <property type="term" value="F:nucleotide binding"/>
    <property type="evidence" value="ECO:0007669"/>
    <property type="project" value="InterPro"/>
</dbReference>
<proteinExistence type="predicted"/>
<dbReference type="Pfam" id="PF01408">
    <property type="entry name" value="GFO_IDH_MocA"/>
    <property type="match status" value="1"/>
</dbReference>
<gene>
    <name evidence="4" type="ORF">SAMN05414137_102235</name>
</gene>
<evidence type="ECO:0000313" key="4">
    <source>
        <dbReference type="EMBL" id="SEK50216.1"/>
    </source>
</evidence>
<name>A0A1H7HII9_STRJI</name>
<dbReference type="Pfam" id="PF22725">
    <property type="entry name" value="GFO_IDH_MocA_C3"/>
    <property type="match status" value="1"/>
</dbReference>
<dbReference type="eggNOG" id="COG0673">
    <property type="taxonomic scope" value="Bacteria"/>
</dbReference>
<dbReference type="Gene3D" id="3.30.360.10">
    <property type="entry name" value="Dihydrodipicolinate Reductase, domain 2"/>
    <property type="match status" value="1"/>
</dbReference>
<dbReference type="SUPFAM" id="SSF51735">
    <property type="entry name" value="NAD(P)-binding Rossmann-fold domains"/>
    <property type="match status" value="1"/>
</dbReference>
<evidence type="ECO:0000259" key="3">
    <source>
        <dbReference type="Pfam" id="PF22725"/>
    </source>
</evidence>
<protein>
    <submittedName>
        <fullName evidence="4">Predicted dehydrogenase</fullName>
    </submittedName>
</protein>
<feature type="domain" description="GFO/IDH/MocA-like oxidoreductase" evidence="3">
    <location>
        <begin position="158"/>
        <end position="238"/>
    </location>
</feature>
<dbReference type="PANTHER" id="PTHR43818:SF11">
    <property type="entry name" value="BCDNA.GH03377"/>
    <property type="match status" value="1"/>
</dbReference>
<feature type="domain" description="Gfo/Idh/MocA-like oxidoreductase N-terminal" evidence="2">
    <location>
        <begin position="6"/>
        <end position="119"/>
    </location>
</feature>
<dbReference type="SUPFAM" id="SSF55347">
    <property type="entry name" value="Glyceraldehyde-3-phosphate dehydrogenase-like, C-terminal domain"/>
    <property type="match status" value="1"/>
</dbReference>
<dbReference type="InterPro" id="IPR050463">
    <property type="entry name" value="Gfo/Idh/MocA_oxidrdct_glycsds"/>
</dbReference>
<dbReference type="Proteomes" id="UP000183015">
    <property type="component" value="Unassembled WGS sequence"/>
</dbReference>
<dbReference type="STRING" id="235985.SAMN05414137_102235"/>